<comment type="caution">
    <text evidence="2">The sequence shown here is derived from an EMBL/GenBank/DDBJ whole genome shotgun (WGS) entry which is preliminary data.</text>
</comment>
<accession>A0A9P9K7G0</accession>
<dbReference type="OrthoDB" id="3799394at2759"/>
<evidence type="ECO:0000256" key="1">
    <source>
        <dbReference type="SAM" id="SignalP"/>
    </source>
</evidence>
<dbReference type="EMBL" id="JAGTJS010000016">
    <property type="protein sequence ID" value="KAH7247091.1"/>
    <property type="molecule type" value="Genomic_DNA"/>
</dbReference>
<reference evidence="2" key="1">
    <citation type="journal article" date="2021" name="Nat. Commun.">
        <title>Genetic determinants of endophytism in the Arabidopsis root mycobiome.</title>
        <authorList>
            <person name="Mesny F."/>
            <person name="Miyauchi S."/>
            <person name="Thiergart T."/>
            <person name="Pickel B."/>
            <person name="Atanasova L."/>
            <person name="Karlsson M."/>
            <person name="Huettel B."/>
            <person name="Barry K.W."/>
            <person name="Haridas S."/>
            <person name="Chen C."/>
            <person name="Bauer D."/>
            <person name="Andreopoulos W."/>
            <person name="Pangilinan J."/>
            <person name="LaButti K."/>
            <person name="Riley R."/>
            <person name="Lipzen A."/>
            <person name="Clum A."/>
            <person name="Drula E."/>
            <person name="Henrissat B."/>
            <person name="Kohler A."/>
            <person name="Grigoriev I.V."/>
            <person name="Martin F.M."/>
            <person name="Hacquard S."/>
        </authorList>
    </citation>
    <scope>NUCLEOTIDE SEQUENCE</scope>
    <source>
        <strain evidence="2">FSSC 5 MPI-SDFR-AT-0091</strain>
    </source>
</reference>
<keyword evidence="1" id="KW-0732">Signal</keyword>
<gene>
    <name evidence="2" type="ORF">B0J15DRAFT_500106</name>
</gene>
<evidence type="ECO:0000313" key="3">
    <source>
        <dbReference type="Proteomes" id="UP000736672"/>
    </source>
</evidence>
<evidence type="ECO:0000313" key="2">
    <source>
        <dbReference type="EMBL" id="KAH7247091.1"/>
    </source>
</evidence>
<feature type="chain" id="PRO_5040214171" evidence="1">
    <location>
        <begin position="18"/>
        <end position="146"/>
    </location>
</feature>
<dbReference type="Proteomes" id="UP000736672">
    <property type="component" value="Unassembled WGS sequence"/>
</dbReference>
<protein>
    <submittedName>
        <fullName evidence="2">Uncharacterized protein</fullName>
    </submittedName>
</protein>
<sequence length="146" mass="15338">MLFTNLIAAALLGLTTAKQSPNGRGCGFKIAPCPADTKCVPNDYSCTDLHRCPGTCYFKNQYQTCGGFRMEPPPPCKEGTDCIDDPRIPGSCGMACDAPGICAPIKAPSCGGFIGKKCPKGLWCYDDPTDDCDPENGGADCIGICL</sequence>
<proteinExistence type="predicted"/>
<name>A0A9P9K7G0_FUSSL</name>
<organism evidence="2 3">
    <name type="scientific">Fusarium solani</name>
    <name type="common">Filamentous fungus</name>
    <dbReference type="NCBI Taxonomy" id="169388"/>
    <lineage>
        <taxon>Eukaryota</taxon>
        <taxon>Fungi</taxon>
        <taxon>Dikarya</taxon>
        <taxon>Ascomycota</taxon>
        <taxon>Pezizomycotina</taxon>
        <taxon>Sordariomycetes</taxon>
        <taxon>Hypocreomycetidae</taxon>
        <taxon>Hypocreales</taxon>
        <taxon>Nectriaceae</taxon>
        <taxon>Fusarium</taxon>
        <taxon>Fusarium solani species complex</taxon>
    </lineage>
</organism>
<feature type="signal peptide" evidence="1">
    <location>
        <begin position="1"/>
        <end position="17"/>
    </location>
</feature>
<dbReference type="AlphaFoldDB" id="A0A9P9K7G0"/>
<keyword evidence="3" id="KW-1185">Reference proteome</keyword>